<dbReference type="AlphaFoldDB" id="A0A5C3QRK8"/>
<dbReference type="Proteomes" id="UP000305067">
    <property type="component" value="Unassembled WGS sequence"/>
</dbReference>
<sequence length="163" mass="17980">MDSGAHISPNGRHRRVDREESSFSQRGCSIETVDCGAQGGAHRLEGHQALISGFGRGPCNDIRISHHLLMAQLPFHKAVQRGNEAPRRLEHTASFGAHDRGGRKATHRDAAPRMRTQEWLLRLDFALNGWTEALPWAPQSTDTVATPYSYVHGKASVTNTPVL</sequence>
<keyword evidence="3" id="KW-1185">Reference proteome</keyword>
<evidence type="ECO:0000313" key="3">
    <source>
        <dbReference type="Proteomes" id="UP000305067"/>
    </source>
</evidence>
<protein>
    <submittedName>
        <fullName evidence="2">Uncharacterized protein</fullName>
    </submittedName>
</protein>
<evidence type="ECO:0000256" key="1">
    <source>
        <dbReference type="SAM" id="MobiDB-lite"/>
    </source>
</evidence>
<accession>A0A5C3QRK8</accession>
<proteinExistence type="predicted"/>
<feature type="region of interest" description="Disordered" evidence="1">
    <location>
        <begin position="92"/>
        <end position="111"/>
    </location>
</feature>
<reference evidence="2 3" key="1">
    <citation type="journal article" date="2019" name="Nat. Ecol. Evol.">
        <title>Megaphylogeny resolves global patterns of mushroom evolution.</title>
        <authorList>
            <person name="Varga T."/>
            <person name="Krizsan K."/>
            <person name="Foldi C."/>
            <person name="Dima B."/>
            <person name="Sanchez-Garcia M."/>
            <person name="Sanchez-Ramirez S."/>
            <person name="Szollosi G.J."/>
            <person name="Szarkandi J.G."/>
            <person name="Papp V."/>
            <person name="Albert L."/>
            <person name="Andreopoulos W."/>
            <person name="Angelini C."/>
            <person name="Antonin V."/>
            <person name="Barry K.W."/>
            <person name="Bougher N.L."/>
            <person name="Buchanan P."/>
            <person name="Buyck B."/>
            <person name="Bense V."/>
            <person name="Catcheside P."/>
            <person name="Chovatia M."/>
            <person name="Cooper J."/>
            <person name="Damon W."/>
            <person name="Desjardin D."/>
            <person name="Finy P."/>
            <person name="Geml J."/>
            <person name="Haridas S."/>
            <person name="Hughes K."/>
            <person name="Justo A."/>
            <person name="Karasinski D."/>
            <person name="Kautmanova I."/>
            <person name="Kiss B."/>
            <person name="Kocsube S."/>
            <person name="Kotiranta H."/>
            <person name="LaButti K.M."/>
            <person name="Lechner B.E."/>
            <person name="Liimatainen K."/>
            <person name="Lipzen A."/>
            <person name="Lukacs Z."/>
            <person name="Mihaltcheva S."/>
            <person name="Morgado L.N."/>
            <person name="Niskanen T."/>
            <person name="Noordeloos M.E."/>
            <person name="Ohm R.A."/>
            <person name="Ortiz-Santana B."/>
            <person name="Ovrebo C."/>
            <person name="Racz N."/>
            <person name="Riley R."/>
            <person name="Savchenko A."/>
            <person name="Shiryaev A."/>
            <person name="Soop K."/>
            <person name="Spirin V."/>
            <person name="Szebenyi C."/>
            <person name="Tomsovsky M."/>
            <person name="Tulloss R.E."/>
            <person name="Uehling J."/>
            <person name="Grigoriev I.V."/>
            <person name="Vagvolgyi C."/>
            <person name="Papp T."/>
            <person name="Martin F.M."/>
            <person name="Miettinen O."/>
            <person name="Hibbett D.S."/>
            <person name="Nagy L.G."/>
        </authorList>
    </citation>
    <scope>NUCLEOTIDE SEQUENCE [LARGE SCALE GENOMIC DNA]</scope>
    <source>
        <strain evidence="2 3">CBS 309.79</strain>
    </source>
</reference>
<dbReference type="EMBL" id="ML178820">
    <property type="protein sequence ID" value="TFL03470.1"/>
    <property type="molecule type" value="Genomic_DNA"/>
</dbReference>
<feature type="region of interest" description="Disordered" evidence="1">
    <location>
        <begin position="1"/>
        <end position="23"/>
    </location>
</feature>
<gene>
    <name evidence="2" type="ORF">BDV98DRAFT_385711</name>
</gene>
<name>A0A5C3QRK8_9AGAR</name>
<evidence type="ECO:0000313" key="2">
    <source>
        <dbReference type="EMBL" id="TFL03470.1"/>
    </source>
</evidence>
<organism evidence="2 3">
    <name type="scientific">Pterulicium gracile</name>
    <dbReference type="NCBI Taxonomy" id="1884261"/>
    <lineage>
        <taxon>Eukaryota</taxon>
        <taxon>Fungi</taxon>
        <taxon>Dikarya</taxon>
        <taxon>Basidiomycota</taxon>
        <taxon>Agaricomycotina</taxon>
        <taxon>Agaricomycetes</taxon>
        <taxon>Agaricomycetidae</taxon>
        <taxon>Agaricales</taxon>
        <taxon>Pleurotineae</taxon>
        <taxon>Pterulaceae</taxon>
        <taxon>Pterulicium</taxon>
    </lineage>
</organism>